<name>A0AA40T2Z1_9NOST</name>
<dbReference type="PANTHER" id="PTHR21496:SF23">
    <property type="entry name" value="3-PHENYLPROPIONATE_CINNAMIC ACID DIOXYGENASE FERREDOXIN SUBUNIT"/>
    <property type="match status" value="1"/>
</dbReference>
<gene>
    <name evidence="6" type="ORF">FNW02_30170</name>
</gene>
<evidence type="ECO:0000313" key="6">
    <source>
        <dbReference type="EMBL" id="MBD6619954.1"/>
    </source>
</evidence>
<dbReference type="SUPFAM" id="SSF50022">
    <property type="entry name" value="ISP domain"/>
    <property type="match status" value="1"/>
</dbReference>
<dbReference type="CDD" id="cd03467">
    <property type="entry name" value="Rieske"/>
    <property type="match status" value="1"/>
</dbReference>
<dbReference type="GO" id="GO:0051537">
    <property type="term" value="F:2 iron, 2 sulfur cluster binding"/>
    <property type="evidence" value="ECO:0007669"/>
    <property type="project" value="UniProtKB-KW"/>
</dbReference>
<protein>
    <submittedName>
        <fullName evidence="6">Rieske (2Fe-2S) protein</fullName>
    </submittedName>
</protein>
<feature type="domain" description="Rieske" evidence="5">
    <location>
        <begin position="4"/>
        <end position="114"/>
    </location>
</feature>
<keyword evidence="4" id="KW-0411">Iron-sulfur</keyword>
<dbReference type="AlphaFoldDB" id="A0AA40T2Z1"/>
<dbReference type="Gene3D" id="2.102.10.10">
    <property type="entry name" value="Rieske [2Fe-2S] iron-sulphur domain"/>
    <property type="match status" value="1"/>
</dbReference>
<dbReference type="GO" id="GO:0004497">
    <property type="term" value="F:monooxygenase activity"/>
    <property type="evidence" value="ECO:0007669"/>
    <property type="project" value="UniProtKB-ARBA"/>
</dbReference>
<comment type="caution">
    <text evidence="6">The sequence shown here is derived from an EMBL/GenBank/DDBJ whole genome shotgun (WGS) entry which is preliminary data.</text>
</comment>
<dbReference type="PROSITE" id="PS51296">
    <property type="entry name" value="RIESKE"/>
    <property type="match status" value="1"/>
</dbReference>
<keyword evidence="7" id="KW-1185">Reference proteome</keyword>
<evidence type="ECO:0000256" key="2">
    <source>
        <dbReference type="ARBA" id="ARBA00022723"/>
    </source>
</evidence>
<proteinExistence type="predicted"/>
<dbReference type="RefSeq" id="WP_191761152.1">
    <property type="nucleotide sequence ID" value="NZ_VJXY01000051.1"/>
</dbReference>
<evidence type="ECO:0000256" key="3">
    <source>
        <dbReference type="ARBA" id="ARBA00023004"/>
    </source>
</evidence>
<evidence type="ECO:0000259" key="5">
    <source>
        <dbReference type="PROSITE" id="PS51296"/>
    </source>
</evidence>
<evidence type="ECO:0000256" key="1">
    <source>
        <dbReference type="ARBA" id="ARBA00022714"/>
    </source>
</evidence>
<sequence length="119" mass="13145">MSWTKVLAVEALSPGARQVVKVGNQSILLLNHENQFYAVNSSCPHLNLPLKKGKINEAGAIVCPFHRSAYDLRTGEVQNWCPWPPGVGKVLSLVSQEKTLPVFPVRVAEGSIWIDLQEK</sequence>
<keyword evidence="2" id="KW-0479">Metal-binding</keyword>
<keyword evidence="3" id="KW-0408">Iron</keyword>
<dbReference type="InterPro" id="IPR036922">
    <property type="entry name" value="Rieske_2Fe-2S_sf"/>
</dbReference>
<dbReference type="InterPro" id="IPR017941">
    <property type="entry name" value="Rieske_2Fe-2S"/>
</dbReference>
<dbReference type="GO" id="GO:0016705">
    <property type="term" value="F:oxidoreductase activity, acting on paired donors, with incorporation or reduction of molecular oxygen"/>
    <property type="evidence" value="ECO:0007669"/>
    <property type="project" value="UniProtKB-ARBA"/>
</dbReference>
<dbReference type="Pfam" id="PF00355">
    <property type="entry name" value="Rieske"/>
    <property type="match status" value="1"/>
</dbReference>
<reference evidence="6" key="1">
    <citation type="submission" date="2019-07" db="EMBL/GenBank/DDBJ databases">
        <title>Toxilogical consequences of a new and cryptic species of cyanobacteria (Komarekiella delphini-convector) recovered from the epidermis of a bottlenose dolphin and 1500 ft. in the air.</title>
        <authorList>
            <person name="Brown A.O."/>
            <person name="Dvorak P."/>
            <person name="Villanueva C.D."/>
            <person name="Foss A.J."/>
            <person name="Garvey A.D."/>
            <person name="Gibson Q.A."/>
            <person name="Johansen J.R."/>
            <person name="Casamatta D.A."/>
        </authorList>
    </citation>
    <scope>NUCLEOTIDE SEQUENCE</scope>
    <source>
        <strain evidence="6">SJRDD-AB1</strain>
    </source>
</reference>
<dbReference type="Proteomes" id="UP001165986">
    <property type="component" value="Unassembled WGS sequence"/>
</dbReference>
<evidence type="ECO:0000313" key="7">
    <source>
        <dbReference type="Proteomes" id="UP001165986"/>
    </source>
</evidence>
<dbReference type="EMBL" id="VJXY01000051">
    <property type="protein sequence ID" value="MBD6619954.1"/>
    <property type="molecule type" value="Genomic_DNA"/>
</dbReference>
<evidence type="ECO:0000256" key="4">
    <source>
        <dbReference type="ARBA" id="ARBA00023014"/>
    </source>
</evidence>
<dbReference type="GO" id="GO:0046872">
    <property type="term" value="F:metal ion binding"/>
    <property type="evidence" value="ECO:0007669"/>
    <property type="project" value="UniProtKB-KW"/>
</dbReference>
<organism evidence="6 7">
    <name type="scientific">Komarekiella delphini-convector SJRDD-AB1</name>
    <dbReference type="NCBI Taxonomy" id="2593771"/>
    <lineage>
        <taxon>Bacteria</taxon>
        <taxon>Bacillati</taxon>
        <taxon>Cyanobacteriota</taxon>
        <taxon>Cyanophyceae</taxon>
        <taxon>Nostocales</taxon>
        <taxon>Nostocaceae</taxon>
        <taxon>Komarekiella</taxon>
        <taxon>Komarekiella delphini-convector</taxon>
    </lineage>
</organism>
<keyword evidence="1" id="KW-0001">2Fe-2S</keyword>
<accession>A0AA40T2Z1</accession>
<dbReference type="PANTHER" id="PTHR21496">
    <property type="entry name" value="FERREDOXIN-RELATED"/>
    <property type="match status" value="1"/>
</dbReference>